<dbReference type="EMBL" id="JXJN01022447">
    <property type="status" value="NOT_ANNOTATED_CDS"/>
    <property type="molecule type" value="Genomic_DNA"/>
</dbReference>
<protein>
    <recommendedName>
        <fullName evidence="3">Reverse transcriptase domain-containing protein</fullName>
    </recommendedName>
</protein>
<accession>A0A1B0BY06</accession>
<keyword evidence="2" id="KW-1185">Reference proteome</keyword>
<dbReference type="EnsemblMetazoa" id="GPPI043871-RA">
    <property type="protein sequence ID" value="GPPI043871-PA"/>
    <property type="gene ID" value="GPPI043871"/>
</dbReference>
<dbReference type="VEuPathDB" id="VectorBase:GPPI043871"/>
<proteinExistence type="predicted"/>
<organism evidence="1 2">
    <name type="scientific">Glossina palpalis gambiensis</name>
    <dbReference type="NCBI Taxonomy" id="67801"/>
    <lineage>
        <taxon>Eukaryota</taxon>
        <taxon>Metazoa</taxon>
        <taxon>Ecdysozoa</taxon>
        <taxon>Arthropoda</taxon>
        <taxon>Hexapoda</taxon>
        <taxon>Insecta</taxon>
        <taxon>Pterygota</taxon>
        <taxon>Neoptera</taxon>
        <taxon>Endopterygota</taxon>
        <taxon>Diptera</taxon>
        <taxon>Brachycera</taxon>
        <taxon>Muscomorpha</taxon>
        <taxon>Hippoboscoidea</taxon>
        <taxon>Glossinidae</taxon>
        <taxon>Glossina</taxon>
    </lineage>
</organism>
<name>A0A1B0BY06_9MUSC</name>
<evidence type="ECO:0000313" key="2">
    <source>
        <dbReference type="Proteomes" id="UP000092460"/>
    </source>
</evidence>
<evidence type="ECO:0000313" key="1">
    <source>
        <dbReference type="EnsemblMetazoa" id="GPPI043871-PA"/>
    </source>
</evidence>
<reference evidence="1" key="2">
    <citation type="submission" date="2020-05" db="UniProtKB">
        <authorList>
            <consortium name="EnsemblMetazoa"/>
        </authorList>
    </citation>
    <scope>IDENTIFICATION</scope>
    <source>
        <strain evidence="1">IAEA</strain>
    </source>
</reference>
<dbReference type="Proteomes" id="UP000092460">
    <property type="component" value="Unassembled WGS sequence"/>
</dbReference>
<reference evidence="2" key="1">
    <citation type="submission" date="2015-01" db="EMBL/GenBank/DDBJ databases">
        <authorList>
            <person name="Aksoy S."/>
            <person name="Warren W."/>
            <person name="Wilson R.K."/>
        </authorList>
    </citation>
    <scope>NUCLEOTIDE SEQUENCE [LARGE SCALE GENOMIC DNA]</scope>
    <source>
        <strain evidence="2">IAEA</strain>
    </source>
</reference>
<sequence>MSLRQCSLEIMHTRLVNLLDLKMNDKFIAAIGIRPRKLFGKKEENILSTFGVDEVNDHFVCESNFDLSVGIDPWKNLILYGPFSFACVSCHELNVVLHQIKSKSIEHILKNQILSAVMRLVSPSHVFRRGHSTTRILINLTDTIRINVKGSRMPSLVALDLSKAFNNVSHRVLVSWTV</sequence>
<dbReference type="AlphaFoldDB" id="A0A1B0BY06"/>
<evidence type="ECO:0008006" key="3">
    <source>
        <dbReference type="Google" id="ProtNLM"/>
    </source>
</evidence>